<gene>
    <name evidence="4" type="ORF">SAMN05216600_10587</name>
</gene>
<dbReference type="InterPro" id="IPR047777">
    <property type="entry name" value="LapA-like_RM"/>
</dbReference>
<proteinExistence type="predicted"/>
<name>A0ABY1B9X8_9PSED</name>
<sequence>MATLIGVVSQVVGEVFAVASDGTRRALLEGDRVFAGEQLVTGVSGAVAIALTNGQELTLGRDSSLPLSTQQLAAGNESAVTPTSETPAPPSEAQLTDVQRLQAAIEAGLDPTLEGEATAAGPGAGSSVGGVGGGNSFVLLDAVGGALEPEIGFPTEGLLGAPEFPDGEIAGLDEDTPDLPPVVDNGVGLVITGLGVVDEAALNGGPAGGGQPGSNPESLAESTQGALLIDAPDGIGRIEVLDASGVWVNVLGGGVVQGVYGTLTFDADGNWTYTLGDNSLEHSNPNVIGADDQVFDPFSVRVFDLDNDVSATVPLSIAINDDGPSALLSLAQQGGTLVLDESAGLQADSDDVSGPLAVFAGVTAVASDMLGYATSAGPAVDADFRIGADEQGATALFSLALGEGSSDLATTDGGSISLSLESGLVVGRDGEGQAVFAVAIDPNTGVVSVVQYASLQHPDAASNDEAIDLSGLVDAVLTVTDGDGDSAVSRVDIGQAIRFQDDGPTAVIRLNETGRVVHDESAGLQSGSDDTNNPAVAALFSAVANVASGLATAGYAQSAGAVVDTSASTVGQDDEGATSLVSLSVIGGDGTDSGLKTSDGAEIVLNLEDGLVVGRIADGAQAGNAAFAISLGADGTLSVVQYVALQHPGDDDAVSLVGKVQAVITVTDGDGDVAVDSVDIGAAIVFRDDGPVAIDDAAATLTEGSAVSVASGNVLDNDQAGADGGKAFVTWNTSVNGAAMTELAKYGVLELDPVTGEYSFTLDSDAPETIGLSDGQTVSQRLQYTMRDADGDTSTAFLTFTINGSNNGVSLGNLNVEGGEVLVDEQHLANGSAPDSAALTQTGSFSIEAADGIQSISIGGSPAFSFAQLQAASVDTPLLIDSPAGVLAITGFVGDSSGGSVSYSYTLQTDSQHPTADGENSLPEQFAIIVTDRDGDRATGQLDVTIIDDVPTAKDNQAQVSEGRPAPVNLTLVLDSSASMSQLVSTGGTRLDAAKAALVNLINSYVALGVPLNFKVIDFDSTTKLAYEGSDPVAAQAAINGMRAGGDTHYLDALNLARDELQADLLNPELDGYSNRMYFLSDGEPYPSGNGAPAGWQEFVDANGIDVIAVGIQIPPGGKAENELGKVGNTGDSVIVVQDPNDLSATLVETVPQTVTGNVIDDVGVDGVDVAGADGPVSVITISYTNAAGELVTVTIPEGGSSGPLLTQLGGTLTIASDGSYSYQGPANVSSNTEDVFTYTIIDTDGDTSSAKLTIGIADSVPVARDNYASTSESGQPPVSLTLVLDSSASMSKLVGTDAGGTRLDAAKASLVNLINSYVALGVPLNFKVIDFDSVTKLTYEGSDPVEAQAAINSMRAGGNTHYLDALSLARSELEADLLNKELDGYANRVYFLSDGEPYPAGYEAPAGWQDFVDANGIDVITVGIQIPQGGKAEKELTKVGNAGDSVIVVQDPNELAETLSETVPRPLTGNVILDDGPQGADASGNDGPVSVTSVSYTNSLGALVTVSIAAAGNSGPLITELGGTLVIASDGSYTYVAPRDLSTDAEDRFSYTITDTDGDSSTADLVINVQDMGPVAFDNKAYVEQSSSVAGNFELGLVGWQALGHVQGQSANGSLVIDGLHSALLRTDGSAANASSIEKFLGMDGGSLTAALRDYEDSASKNLAIEGGALKTTALLSPEDKVSFQWNFVTNEVQSEDHDDIGAFYISNGVDSQLFVLRSANDVLGNSDGAGFSRQSGVNTFSFTLPSSWVAGLYTIAFVTVDDYDDKATSGLVIDNVEVNDATLRATNQVAGNLLFEANNDAASLDPLGARDNLHDNATLYSVSHDGNDHLVGDVGVEFTTALGGVFSINAAGGYVYTAAAGVTGVEQERFTYTLRDQDGDLDSAQLTINVAEGEATAPQVLTGTNSANTLLGGENDDVLIGLGGNDTLRGLAGDDLLIGGAGNDDLYGGGGADTFQWLAGHGGTDKIFDFSLAEGDTLDLRDLLSGEQADAGSLDDYLSFQITGGNTLINVSPGGVGAPSQSIELVGVDLSQHYLGVAGNGIVSAGQDTAGIINGMLGDGTLQVDTV</sequence>
<dbReference type="SUPFAM" id="SSF53300">
    <property type="entry name" value="vWA-like"/>
    <property type="match status" value="2"/>
</dbReference>
<dbReference type="InterPro" id="IPR001343">
    <property type="entry name" value="Hemolysn_Ca-bd"/>
</dbReference>
<protein>
    <submittedName>
        <fullName evidence="4">Type I secretion C-terminal target domain (VC_A0849 subclass)</fullName>
    </submittedName>
</protein>
<dbReference type="InterPro" id="IPR010221">
    <property type="entry name" value="VCBS_dom"/>
</dbReference>
<evidence type="ECO:0000313" key="4">
    <source>
        <dbReference type="EMBL" id="SEQ33891.1"/>
    </source>
</evidence>
<dbReference type="Pfam" id="PF17963">
    <property type="entry name" value="Big_9"/>
    <property type="match status" value="3"/>
</dbReference>
<dbReference type="Gene3D" id="3.40.50.410">
    <property type="entry name" value="von Willebrand factor, type A domain"/>
    <property type="match status" value="2"/>
</dbReference>
<keyword evidence="1" id="KW-0106">Calcium</keyword>
<dbReference type="InterPro" id="IPR036465">
    <property type="entry name" value="vWFA_dom_sf"/>
</dbReference>
<evidence type="ECO:0000256" key="1">
    <source>
        <dbReference type="ARBA" id="ARBA00022837"/>
    </source>
</evidence>
<organism evidence="4 5">
    <name type="scientific">Pseudomonas cuatrocienegasensis</name>
    <dbReference type="NCBI Taxonomy" id="543360"/>
    <lineage>
        <taxon>Bacteria</taxon>
        <taxon>Pseudomonadati</taxon>
        <taxon>Pseudomonadota</taxon>
        <taxon>Gammaproteobacteria</taxon>
        <taxon>Pseudomonadales</taxon>
        <taxon>Pseudomonadaceae</taxon>
        <taxon>Pseudomonas</taxon>
    </lineage>
</organism>
<feature type="region of interest" description="Disordered" evidence="2">
    <location>
        <begin position="202"/>
        <end position="222"/>
    </location>
</feature>
<dbReference type="SUPFAM" id="SSF51120">
    <property type="entry name" value="beta-Roll"/>
    <property type="match status" value="1"/>
</dbReference>
<dbReference type="InterPro" id="IPR043824">
    <property type="entry name" value="DUF5801"/>
</dbReference>
<evidence type="ECO:0000259" key="3">
    <source>
        <dbReference type="PROSITE" id="PS50234"/>
    </source>
</evidence>
<feature type="domain" description="VWFA" evidence="3">
    <location>
        <begin position="969"/>
        <end position="1151"/>
    </location>
</feature>
<dbReference type="InterPro" id="IPR011049">
    <property type="entry name" value="Serralysin-like_metalloprot_C"/>
</dbReference>
<dbReference type="NCBIfam" id="TIGR03661">
    <property type="entry name" value="T1SS_VCA0849"/>
    <property type="match status" value="1"/>
</dbReference>
<dbReference type="NCBIfam" id="TIGR01965">
    <property type="entry name" value="VCBS_repeat"/>
    <property type="match status" value="2"/>
</dbReference>
<dbReference type="PRINTS" id="PR00313">
    <property type="entry name" value="CABNDNGRPT"/>
</dbReference>
<dbReference type="NCBIfam" id="NF033682">
    <property type="entry name" value="retention_LapA"/>
    <property type="match status" value="1"/>
</dbReference>
<dbReference type="Proteomes" id="UP000198512">
    <property type="component" value="Unassembled WGS sequence"/>
</dbReference>
<dbReference type="SMART" id="SM00327">
    <property type="entry name" value="VWA"/>
    <property type="match status" value="2"/>
</dbReference>
<accession>A0ABY1B9X8</accession>
<comment type="caution">
    <text evidence="4">The sequence shown here is derived from an EMBL/GenBank/DDBJ whole genome shotgun (WGS) entry which is preliminary data.</text>
</comment>
<evidence type="ECO:0000256" key="2">
    <source>
        <dbReference type="SAM" id="MobiDB-lite"/>
    </source>
</evidence>
<dbReference type="EMBL" id="FOFP01000005">
    <property type="protein sequence ID" value="SEQ33891.1"/>
    <property type="molecule type" value="Genomic_DNA"/>
</dbReference>
<dbReference type="CDD" id="cd00198">
    <property type="entry name" value="vWFA"/>
    <property type="match status" value="2"/>
</dbReference>
<dbReference type="Gene3D" id="2.150.10.10">
    <property type="entry name" value="Serralysin-like metalloprotease, C-terminal"/>
    <property type="match status" value="1"/>
</dbReference>
<evidence type="ECO:0000313" key="5">
    <source>
        <dbReference type="Proteomes" id="UP000198512"/>
    </source>
</evidence>
<reference evidence="4 5" key="1">
    <citation type="submission" date="2016-10" db="EMBL/GenBank/DDBJ databases">
        <authorList>
            <person name="Varghese N."/>
            <person name="Submissions S."/>
        </authorList>
    </citation>
    <scope>NUCLEOTIDE SEQUENCE [LARGE SCALE GENOMIC DNA]</scope>
    <source>
        <strain evidence="4 5">CIP 109853</strain>
    </source>
</reference>
<dbReference type="InterPro" id="IPR019960">
    <property type="entry name" value="T1SS_VCA0849"/>
</dbReference>
<keyword evidence="5" id="KW-1185">Reference proteome</keyword>
<dbReference type="RefSeq" id="WP_069518264.1">
    <property type="nucleotide sequence ID" value="NZ_FOFP01000005.1"/>
</dbReference>
<dbReference type="Pfam" id="PF00353">
    <property type="entry name" value="HemolysinCabind"/>
    <property type="match status" value="1"/>
</dbReference>
<dbReference type="PROSITE" id="PS00330">
    <property type="entry name" value="HEMOLYSIN_CALCIUM"/>
    <property type="match status" value="2"/>
</dbReference>
<dbReference type="PROSITE" id="PS50234">
    <property type="entry name" value="VWFA"/>
    <property type="match status" value="2"/>
</dbReference>
<feature type="region of interest" description="Disordered" evidence="2">
    <location>
        <begin position="73"/>
        <end position="93"/>
    </location>
</feature>
<feature type="domain" description="VWFA" evidence="3">
    <location>
        <begin position="1280"/>
        <end position="1464"/>
    </location>
</feature>
<dbReference type="Pfam" id="PF19116">
    <property type="entry name" value="DUF5801"/>
    <property type="match status" value="2"/>
</dbReference>
<dbReference type="InterPro" id="IPR002035">
    <property type="entry name" value="VWF_A"/>
</dbReference>
<dbReference type="InterPro" id="IPR018511">
    <property type="entry name" value="Hemolysin-typ_Ca-bd_CS"/>
</dbReference>
<dbReference type="Pfam" id="PF13519">
    <property type="entry name" value="VWA_2"/>
    <property type="match status" value="2"/>
</dbReference>